<dbReference type="RefSeq" id="WP_344818701.1">
    <property type="nucleotide sequence ID" value="NZ_BAABCP010000001.1"/>
</dbReference>
<dbReference type="InterPro" id="IPR029058">
    <property type="entry name" value="AB_hydrolase_fold"/>
</dbReference>
<protein>
    <recommendedName>
        <fullName evidence="3">Alpha/beta hydrolase</fullName>
    </recommendedName>
</protein>
<name>A0ABP7N3C4_9MICO</name>
<dbReference type="EMBL" id="BAABCP010000001">
    <property type="protein sequence ID" value="GAA3935939.1"/>
    <property type="molecule type" value="Genomic_DNA"/>
</dbReference>
<dbReference type="Gene3D" id="3.40.50.1820">
    <property type="entry name" value="alpha/beta hydrolase"/>
    <property type="match status" value="1"/>
</dbReference>
<keyword evidence="2" id="KW-1185">Reference proteome</keyword>
<dbReference type="SUPFAM" id="SSF53474">
    <property type="entry name" value="alpha/beta-Hydrolases"/>
    <property type="match status" value="1"/>
</dbReference>
<reference evidence="2" key="1">
    <citation type="journal article" date="2019" name="Int. J. Syst. Evol. Microbiol.">
        <title>The Global Catalogue of Microorganisms (GCM) 10K type strain sequencing project: providing services to taxonomists for standard genome sequencing and annotation.</title>
        <authorList>
            <consortium name="The Broad Institute Genomics Platform"/>
            <consortium name="The Broad Institute Genome Sequencing Center for Infectious Disease"/>
            <person name="Wu L."/>
            <person name="Ma J."/>
        </authorList>
    </citation>
    <scope>NUCLEOTIDE SEQUENCE [LARGE SCALE GENOMIC DNA]</scope>
    <source>
        <strain evidence="2">JCM 17024</strain>
    </source>
</reference>
<comment type="caution">
    <text evidence="1">The sequence shown here is derived from an EMBL/GenBank/DDBJ whole genome shotgun (WGS) entry which is preliminary data.</text>
</comment>
<evidence type="ECO:0000313" key="2">
    <source>
        <dbReference type="Proteomes" id="UP001501591"/>
    </source>
</evidence>
<accession>A0ABP7N3C4</accession>
<sequence length="448" mass="47666">MSGEVEISSGGAISVDSGEFRAVGERLGDLSWELVRAIDVLERAQATLGSVSDPALRARLPEMSARVHRLTDLGRRAGEAARGTQLMADVFELVELRAEQEALAATRPDDALALQFRIDELIASDPVVDRMASAVVTGWSERRFDGVTDQPWDDALGLGGLVGGVLAPAVFSFIAPLMGARPVGATMSDAVEKAEELDRGVLPYGTRLQGAAPAVDVALVATAKVDPVTNLQDSVERIPRRRAAGQVVVERYMMAGEEKRYVAYIGGTRRIMPGSDDPWDMGSNWQMYGQRHVAASYEATLQALAAAGAESGDAVDVVGYSQGAMIGSFLAMDSPYEVHTVIAAGDPVDPALAADQTLVRLENLGDPVVALALGGDVGGTGSPESFTVTGDPERSSPIDPHRIAAYRETARLADASGDPRVQALQETFYGRLREAVTVERMEFTATRR</sequence>
<organism evidence="1 2">
    <name type="scientific">Microbacterium soli</name>
    <dbReference type="NCBI Taxonomy" id="446075"/>
    <lineage>
        <taxon>Bacteria</taxon>
        <taxon>Bacillati</taxon>
        <taxon>Actinomycetota</taxon>
        <taxon>Actinomycetes</taxon>
        <taxon>Micrococcales</taxon>
        <taxon>Microbacteriaceae</taxon>
        <taxon>Microbacterium</taxon>
    </lineage>
</organism>
<proteinExistence type="predicted"/>
<gene>
    <name evidence="1" type="ORF">GCM10022383_12870</name>
</gene>
<evidence type="ECO:0000313" key="1">
    <source>
        <dbReference type="EMBL" id="GAA3935939.1"/>
    </source>
</evidence>
<dbReference type="Proteomes" id="UP001501591">
    <property type="component" value="Unassembled WGS sequence"/>
</dbReference>
<evidence type="ECO:0008006" key="3">
    <source>
        <dbReference type="Google" id="ProtNLM"/>
    </source>
</evidence>